<feature type="transmembrane region" description="Helical" evidence="1">
    <location>
        <begin position="139"/>
        <end position="168"/>
    </location>
</feature>
<name>A0AAD4P2D8_PERFH</name>
<gene>
    <name evidence="2" type="ORF">C2S53_014209</name>
</gene>
<keyword evidence="1" id="KW-1133">Transmembrane helix</keyword>
<evidence type="ECO:0000256" key="1">
    <source>
        <dbReference type="SAM" id="Phobius"/>
    </source>
</evidence>
<proteinExistence type="predicted"/>
<keyword evidence="3" id="KW-1185">Reference proteome</keyword>
<feature type="transmembrane region" description="Helical" evidence="1">
    <location>
        <begin position="276"/>
        <end position="296"/>
    </location>
</feature>
<evidence type="ECO:0000313" key="2">
    <source>
        <dbReference type="EMBL" id="KAH6824363.1"/>
    </source>
</evidence>
<dbReference type="PANTHER" id="PTHR33133">
    <property type="entry name" value="OS08G0107100 PROTEIN-RELATED"/>
    <property type="match status" value="1"/>
</dbReference>
<dbReference type="Proteomes" id="UP001190926">
    <property type="component" value="Unassembled WGS sequence"/>
</dbReference>
<dbReference type="AlphaFoldDB" id="A0AAD4P2D8"/>
<comment type="caution">
    <text evidence="2">The sequence shown here is derived from an EMBL/GenBank/DDBJ whole genome shotgun (WGS) entry which is preliminary data.</text>
</comment>
<feature type="transmembrane region" description="Helical" evidence="1">
    <location>
        <begin position="231"/>
        <end position="256"/>
    </location>
</feature>
<accession>A0AAD4P2D8</accession>
<dbReference type="EMBL" id="SDAM02000350">
    <property type="protein sequence ID" value="KAH6824363.1"/>
    <property type="molecule type" value="Genomic_DNA"/>
</dbReference>
<reference evidence="2 3" key="1">
    <citation type="journal article" date="2021" name="Nat. Commun.">
        <title>Incipient diploidization of the medicinal plant Perilla within 10,000 years.</title>
        <authorList>
            <person name="Zhang Y."/>
            <person name="Shen Q."/>
            <person name="Leng L."/>
            <person name="Zhang D."/>
            <person name="Chen S."/>
            <person name="Shi Y."/>
            <person name="Ning Z."/>
            <person name="Chen S."/>
        </authorList>
    </citation>
    <scope>NUCLEOTIDE SEQUENCE [LARGE SCALE GENOMIC DNA]</scope>
    <source>
        <strain evidence="3">cv. PC099</strain>
    </source>
</reference>
<keyword evidence="1" id="KW-0812">Transmembrane</keyword>
<feature type="transmembrane region" description="Helical" evidence="1">
    <location>
        <begin position="97"/>
        <end position="118"/>
    </location>
</feature>
<evidence type="ECO:0000313" key="3">
    <source>
        <dbReference type="Proteomes" id="UP001190926"/>
    </source>
</evidence>
<protein>
    <submittedName>
        <fullName evidence="2">Uncharacterized protein</fullName>
    </submittedName>
</protein>
<keyword evidence="1" id="KW-0472">Membrane</keyword>
<organism evidence="2 3">
    <name type="scientific">Perilla frutescens var. hirtella</name>
    <name type="common">Perilla citriodora</name>
    <name type="synonym">Perilla setoyensis</name>
    <dbReference type="NCBI Taxonomy" id="608512"/>
    <lineage>
        <taxon>Eukaryota</taxon>
        <taxon>Viridiplantae</taxon>
        <taxon>Streptophyta</taxon>
        <taxon>Embryophyta</taxon>
        <taxon>Tracheophyta</taxon>
        <taxon>Spermatophyta</taxon>
        <taxon>Magnoliopsida</taxon>
        <taxon>eudicotyledons</taxon>
        <taxon>Gunneridae</taxon>
        <taxon>Pentapetalae</taxon>
        <taxon>asterids</taxon>
        <taxon>lamiids</taxon>
        <taxon>Lamiales</taxon>
        <taxon>Lamiaceae</taxon>
        <taxon>Nepetoideae</taxon>
        <taxon>Elsholtzieae</taxon>
        <taxon>Perilla</taxon>
    </lineage>
</organism>
<feature type="transmembrane region" description="Helical" evidence="1">
    <location>
        <begin position="188"/>
        <end position="210"/>
    </location>
</feature>
<sequence>MNPMRRHSSSSLPMAKASRIIRQSIFSFLKNYQYLSSTPVLLLLPFAVSSLLSPSLISSSSLLPLVRGRLRSLFLSAGFPPSSQLLNFINLKHSQTILTFLFISPFSYSSLLLGKAAIIRALHHNNPSEVHWIQLFNPLLITQLCNSLVTLAANATCFFFLAICFNCLDVLGLSSPSSLLLLSTIGAILYSIILANAYIICNLALVSSAIEKHGGFIAILKACVLIQGRTATALSLAIPINLALAAIEALFQYRVVGAYNQERAPSYSAILLEGMLIAYLYVVILNLDTVVGCVFWRSCKTDHRIDHDQTYSHRIEIYVRDDEFCTKSKALDLLP</sequence>
<dbReference type="PANTHER" id="PTHR33133:SF3">
    <property type="entry name" value="TRANSMEMBRANE PROTEIN"/>
    <property type="match status" value="1"/>
</dbReference>